<evidence type="ECO:0000313" key="2">
    <source>
        <dbReference type="Proteomes" id="UP001248581"/>
    </source>
</evidence>
<proteinExistence type="predicted"/>
<gene>
    <name evidence="1" type="ORF">RI845_13905</name>
</gene>
<reference evidence="2" key="1">
    <citation type="submission" date="2023-09" db="EMBL/GenBank/DDBJ databases">
        <authorList>
            <person name="Li S."/>
            <person name="Li X."/>
            <person name="Zhang C."/>
            <person name="Zhao Z."/>
        </authorList>
    </citation>
    <scope>NUCLEOTIDE SEQUENCE [LARGE SCALE GENOMIC DNA]</scope>
    <source>
        <strain evidence="2">SQ345</strain>
    </source>
</reference>
<dbReference type="EMBL" id="CP134146">
    <property type="protein sequence ID" value="WNC67608.1"/>
    <property type="molecule type" value="Genomic_DNA"/>
</dbReference>
<name>A0ABY9TFQ2_9GAMM</name>
<evidence type="ECO:0000313" key="1">
    <source>
        <dbReference type="EMBL" id="WNC67608.1"/>
    </source>
</evidence>
<accession>A0ABY9TFQ2</accession>
<dbReference type="Proteomes" id="UP001248581">
    <property type="component" value="Chromosome"/>
</dbReference>
<protein>
    <submittedName>
        <fullName evidence="1">Uncharacterized protein</fullName>
    </submittedName>
</protein>
<organism evidence="1 2">
    <name type="scientific">Thalassotalea nanhaiensis</name>
    <dbReference type="NCBI Taxonomy" id="3065648"/>
    <lineage>
        <taxon>Bacteria</taxon>
        <taxon>Pseudomonadati</taxon>
        <taxon>Pseudomonadota</taxon>
        <taxon>Gammaproteobacteria</taxon>
        <taxon>Alteromonadales</taxon>
        <taxon>Colwelliaceae</taxon>
        <taxon>Thalassotalea</taxon>
    </lineage>
</organism>
<keyword evidence="2" id="KW-1185">Reference proteome</keyword>
<dbReference type="RefSeq" id="WP_348386767.1">
    <property type="nucleotide sequence ID" value="NZ_CP134146.1"/>
</dbReference>
<sequence>MHIEIFINDKISQLMYFLEALLKSSVHHTEVENFIWDCFEEWGQLNVTDETPGSTRERVFWHLIHELKLGGIGNLADDEDLITEITTCLEFLKGHGAYPIHCVGWRPVD</sequence>